<gene>
    <name evidence="2" type="ORF">ABVK25_004150</name>
</gene>
<feature type="compositionally biased region" description="Polar residues" evidence="1">
    <location>
        <begin position="58"/>
        <end position="77"/>
    </location>
</feature>
<evidence type="ECO:0000313" key="3">
    <source>
        <dbReference type="Proteomes" id="UP001590951"/>
    </source>
</evidence>
<evidence type="ECO:0000256" key="1">
    <source>
        <dbReference type="SAM" id="MobiDB-lite"/>
    </source>
</evidence>
<protein>
    <submittedName>
        <fullName evidence="2">Uncharacterized protein</fullName>
    </submittedName>
</protein>
<reference evidence="2 3" key="1">
    <citation type="submission" date="2024-09" db="EMBL/GenBank/DDBJ databases">
        <title>Rethinking Asexuality: The Enigmatic Case of Functional Sexual Genes in Lepraria (Stereocaulaceae).</title>
        <authorList>
            <person name="Doellman M."/>
            <person name="Sun Y."/>
            <person name="Barcenas-Pena A."/>
            <person name="Lumbsch H.T."/>
            <person name="Grewe F."/>
        </authorList>
    </citation>
    <scope>NUCLEOTIDE SEQUENCE [LARGE SCALE GENOMIC DNA]</scope>
    <source>
        <strain evidence="2 3">Grewe 0041</strain>
    </source>
</reference>
<accession>A0ABR4BBW3</accession>
<dbReference type="EMBL" id="JBHFEH010000011">
    <property type="protein sequence ID" value="KAL2055342.1"/>
    <property type="molecule type" value="Genomic_DNA"/>
</dbReference>
<organism evidence="2 3">
    <name type="scientific">Lepraria finkii</name>
    <dbReference type="NCBI Taxonomy" id="1340010"/>
    <lineage>
        <taxon>Eukaryota</taxon>
        <taxon>Fungi</taxon>
        <taxon>Dikarya</taxon>
        <taxon>Ascomycota</taxon>
        <taxon>Pezizomycotina</taxon>
        <taxon>Lecanoromycetes</taxon>
        <taxon>OSLEUM clade</taxon>
        <taxon>Lecanoromycetidae</taxon>
        <taxon>Lecanorales</taxon>
        <taxon>Lecanorineae</taxon>
        <taxon>Stereocaulaceae</taxon>
        <taxon>Lepraria</taxon>
    </lineage>
</organism>
<name>A0ABR4BBW3_9LECA</name>
<keyword evidence="3" id="KW-1185">Reference proteome</keyword>
<comment type="caution">
    <text evidence="2">The sequence shown here is derived from an EMBL/GenBank/DDBJ whole genome shotgun (WGS) entry which is preliminary data.</text>
</comment>
<proteinExistence type="predicted"/>
<dbReference type="Proteomes" id="UP001590951">
    <property type="component" value="Unassembled WGS sequence"/>
</dbReference>
<sequence length="120" mass="13528">MLNYQVDEFINVVVEDMFAHDVEPVKHLVQDDHSSGTKKQLHPEDDEEPKGSKRYLPETNNDVSNDQAAASEPSTDLSELSNTLSAYIAHSYTHRHIAHPSPHDLDNLSELRAFLLAHIT</sequence>
<feature type="region of interest" description="Disordered" evidence="1">
    <location>
        <begin position="28"/>
        <end position="77"/>
    </location>
</feature>
<evidence type="ECO:0000313" key="2">
    <source>
        <dbReference type="EMBL" id="KAL2055342.1"/>
    </source>
</evidence>